<comment type="caution">
    <text evidence="1">The sequence shown here is derived from an EMBL/GenBank/DDBJ whole genome shotgun (WGS) entry which is preliminary data.</text>
</comment>
<evidence type="ECO:0000313" key="1">
    <source>
        <dbReference type="EMBL" id="KAI9897494.1"/>
    </source>
</evidence>
<gene>
    <name evidence="1" type="ORF">N3K66_007350</name>
</gene>
<organism evidence="1 2">
    <name type="scientific">Trichothecium roseum</name>
    <dbReference type="NCBI Taxonomy" id="47278"/>
    <lineage>
        <taxon>Eukaryota</taxon>
        <taxon>Fungi</taxon>
        <taxon>Dikarya</taxon>
        <taxon>Ascomycota</taxon>
        <taxon>Pezizomycotina</taxon>
        <taxon>Sordariomycetes</taxon>
        <taxon>Hypocreomycetidae</taxon>
        <taxon>Hypocreales</taxon>
        <taxon>Hypocreales incertae sedis</taxon>
        <taxon>Trichothecium</taxon>
    </lineage>
</organism>
<dbReference type="Proteomes" id="UP001163324">
    <property type="component" value="Chromosome 7"/>
</dbReference>
<accession>A0ACC0UVF5</accession>
<sequence length="403" mass="43683">MWCVSVSHNAVSGNLMSRRIYRMRVTGGNITGPTKPPPAAPRRATANNRDFVLIQSAYGSGSSGGSSSSDEEGQDVDGEDMLSIQLMSDLYLEPQKSVGHRFSVGATHLALLGNLGSIAKNKNVYFRSVLMRGLLPKYEVVLMVPGNAEVHGTSWGAMMRDMDKFQKLLAAKRGKGARLGTFCLLNRTTYVFSNSPLPSSSFSPSPSPSSSSSSSSEGDGSDGDGDGQQQQGGRDIAVLGCPLFSHIPDSEAEKTSFGQNDFLLTRDWSVEKHNAAHAADLAWLNRRAAELERDETVGAVVIMTHWSPTTHPRTRSGRESFREHGSYFATDLSREPCWNSAKVRAWCWGHTHRNVDMLLPRGEGGSLLAPIRVMSNQMGFGGRGALAGTSGFPFRANFGMDFE</sequence>
<proteinExistence type="predicted"/>
<reference evidence="1" key="1">
    <citation type="submission" date="2022-10" db="EMBL/GenBank/DDBJ databases">
        <title>Complete Genome of Trichothecium roseum strain YXFP-22015, a Plant Pathogen Isolated from Citrus.</title>
        <authorList>
            <person name="Wang Y."/>
            <person name="Zhu L."/>
        </authorList>
    </citation>
    <scope>NUCLEOTIDE SEQUENCE</scope>
    <source>
        <strain evidence="1">YXFP-22015</strain>
    </source>
</reference>
<keyword evidence="2" id="KW-1185">Reference proteome</keyword>
<dbReference type="EMBL" id="CM047946">
    <property type="protein sequence ID" value="KAI9897494.1"/>
    <property type="molecule type" value="Genomic_DNA"/>
</dbReference>
<protein>
    <submittedName>
        <fullName evidence="1">Uncharacterized protein</fullName>
    </submittedName>
</protein>
<evidence type="ECO:0000313" key="2">
    <source>
        <dbReference type="Proteomes" id="UP001163324"/>
    </source>
</evidence>
<name>A0ACC0UVF5_9HYPO</name>